<reference evidence="1 2" key="1">
    <citation type="submission" date="2015-04" db="EMBL/GenBank/DDBJ databases">
        <authorList>
            <person name="Syromyatnikov M.Y."/>
            <person name="Popov V.N."/>
        </authorList>
    </citation>
    <scope>NUCLEOTIDE SEQUENCE [LARGE SCALE GENOMIC DNA]</scope>
</reference>
<proteinExistence type="predicted"/>
<accession>A0A1J1ILS4</accession>
<evidence type="ECO:0000313" key="1">
    <source>
        <dbReference type="EMBL" id="CRL01112.1"/>
    </source>
</evidence>
<dbReference type="Proteomes" id="UP000183832">
    <property type="component" value="Unassembled WGS sequence"/>
</dbReference>
<sequence>MGGKLRRQQEHFFYISCCLIFIRIQSSNDRVLKIMLNSRIKAQNFFNILIFKQEFSISHGMKFEPRIGDKEINGVRMKRYQIADYQ</sequence>
<gene>
    <name evidence="1" type="ORF">CLUMA_CG014759</name>
</gene>
<evidence type="ECO:0000313" key="2">
    <source>
        <dbReference type="Proteomes" id="UP000183832"/>
    </source>
</evidence>
<name>A0A1J1ILS4_9DIPT</name>
<organism evidence="1 2">
    <name type="scientific">Clunio marinus</name>
    <dbReference type="NCBI Taxonomy" id="568069"/>
    <lineage>
        <taxon>Eukaryota</taxon>
        <taxon>Metazoa</taxon>
        <taxon>Ecdysozoa</taxon>
        <taxon>Arthropoda</taxon>
        <taxon>Hexapoda</taxon>
        <taxon>Insecta</taxon>
        <taxon>Pterygota</taxon>
        <taxon>Neoptera</taxon>
        <taxon>Endopterygota</taxon>
        <taxon>Diptera</taxon>
        <taxon>Nematocera</taxon>
        <taxon>Chironomoidea</taxon>
        <taxon>Chironomidae</taxon>
        <taxon>Clunio</taxon>
    </lineage>
</organism>
<dbReference type="EMBL" id="CVRI01000055">
    <property type="protein sequence ID" value="CRL01112.1"/>
    <property type="molecule type" value="Genomic_DNA"/>
</dbReference>
<keyword evidence="2" id="KW-1185">Reference proteome</keyword>
<dbReference type="AlphaFoldDB" id="A0A1J1ILS4"/>
<protein>
    <submittedName>
        <fullName evidence="1">CLUMA_CG014759, isoform A</fullName>
    </submittedName>
</protein>